<dbReference type="EMBL" id="CP159534">
    <property type="protein sequence ID" value="XCJ73586.1"/>
    <property type="molecule type" value="Genomic_DNA"/>
</dbReference>
<accession>A0AAU8IYP2</accession>
<evidence type="ECO:0000259" key="2">
    <source>
        <dbReference type="Pfam" id="PF15644"/>
    </source>
</evidence>
<proteinExistence type="predicted"/>
<gene>
    <name evidence="3" type="ORF">ABII15_28120</name>
</gene>
<dbReference type="InterPro" id="IPR028908">
    <property type="entry name" value="Tox-PL_dom"/>
</dbReference>
<sequence>MRPLPAAEPEPAPQQNGKPDNQQPGPDDGTRSPAAPTPPAGAENQSDIRGSLDHAPHGLLDPDERDQQTLDDAVPRDPDGTPVRHPNPFLRWLKVLNDGGFDQPGRSNNCADCARSFLETWFGRPTVSAPRTPDANPDGTPDRTTPERDSYTNMERYAGAPHQWAGADHPNPYARIAYHLRQAGPGSAAFIGVTWPGGGGHAFNAVNHEGTIVWVDTQTGDVSPHPLHTNAATVSYIPLDADGHPLPSLYSDQTSPSGTATDEPGQTVGPAADPTAANYGSAPADSTPPDETDRSSSAAESPDAEDPTAAASETGDTESSPDASDTADRRTRAENVLGPEASRVTDLDDWLAFHGQKAEHEFAQALREMDEARRLLEENPGATLRTALEQEAPLRPNTQEALPEFDLALTHPDGTETRVEVTTINRPVKQLKHFFEAVHHGLDKALDRDRYDESLQIPRPRQVSIYMELGPFRSERKGMITELTEDGTLRRLRPDGVTVIGESNIYEDLRNHLPKIPGNESLDIITLINPSTGVSAEFTFGENGWQRTR</sequence>
<dbReference type="RefSeq" id="WP_353945046.1">
    <property type="nucleotide sequence ID" value="NZ_CP159534.1"/>
</dbReference>
<feature type="compositionally biased region" description="Polar residues" evidence="1">
    <location>
        <begin position="14"/>
        <end position="24"/>
    </location>
</feature>
<feature type="compositionally biased region" description="Basic and acidic residues" evidence="1">
    <location>
        <begin position="50"/>
        <end position="79"/>
    </location>
</feature>
<dbReference type="KEGG" id="stac:ABII15_28120"/>
<organism evidence="3">
    <name type="scientific">Streptomyces tabacisoli</name>
    <dbReference type="NCBI Taxonomy" id="3156398"/>
    <lineage>
        <taxon>Bacteria</taxon>
        <taxon>Bacillati</taxon>
        <taxon>Actinomycetota</taxon>
        <taxon>Actinomycetes</taxon>
        <taxon>Kitasatosporales</taxon>
        <taxon>Streptomycetaceae</taxon>
        <taxon>Streptomyces</taxon>
    </lineage>
</organism>
<feature type="domain" description="Tox-PL" evidence="2">
    <location>
        <begin position="108"/>
        <end position="220"/>
    </location>
</feature>
<reference evidence="3" key="1">
    <citation type="submission" date="2024-06" db="EMBL/GenBank/DDBJ databases">
        <title>Streptomyces sp. strain HUAS MG91 genome sequences.</title>
        <authorList>
            <person name="Mo P."/>
        </authorList>
    </citation>
    <scope>NUCLEOTIDE SEQUENCE</scope>
    <source>
        <strain evidence="3">HUAS MG91</strain>
    </source>
</reference>
<feature type="region of interest" description="Disordered" evidence="1">
    <location>
        <begin position="245"/>
        <end position="341"/>
    </location>
</feature>
<name>A0AAU8IYP2_9ACTN</name>
<dbReference type="AlphaFoldDB" id="A0AAU8IYP2"/>
<feature type="compositionally biased region" description="Basic and acidic residues" evidence="1">
    <location>
        <begin position="140"/>
        <end position="149"/>
    </location>
</feature>
<evidence type="ECO:0000256" key="1">
    <source>
        <dbReference type="SAM" id="MobiDB-lite"/>
    </source>
</evidence>
<feature type="compositionally biased region" description="Polar residues" evidence="1">
    <location>
        <begin position="250"/>
        <end position="260"/>
    </location>
</feature>
<dbReference type="Pfam" id="PF15644">
    <property type="entry name" value="Gln_amidase"/>
    <property type="match status" value="1"/>
</dbReference>
<protein>
    <submittedName>
        <fullName evidence="3">Toxin glutamine deamidase domain-containing protein</fullName>
    </submittedName>
</protein>
<feature type="region of interest" description="Disordered" evidence="1">
    <location>
        <begin position="1"/>
        <end position="87"/>
    </location>
</feature>
<feature type="region of interest" description="Disordered" evidence="1">
    <location>
        <begin position="124"/>
        <end position="149"/>
    </location>
</feature>
<evidence type="ECO:0000313" key="3">
    <source>
        <dbReference type="EMBL" id="XCJ73586.1"/>
    </source>
</evidence>
<feature type="compositionally biased region" description="Pro residues" evidence="1">
    <location>
        <begin position="1"/>
        <end position="12"/>
    </location>
</feature>